<keyword evidence="3" id="KW-0732">Signal</keyword>
<protein>
    <submittedName>
        <fullName evidence="8">Starch-binding associating with outer membrane</fullName>
    </submittedName>
</protein>
<reference evidence="8 9" key="1">
    <citation type="submission" date="2016-10" db="EMBL/GenBank/DDBJ databases">
        <authorList>
            <person name="de Groot N.N."/>
        </authorList>
    </citation>
    <scope>NUCLEOTIDE SEQUENCE [LARGE SCALE GENOMIC DNA]</scope>
    <source>
        <strain evidence="8 9">DSM 23399</strain>
    </source>
</reference>
<evidence type="ECO:0000259" key="7">
    <source>
        <dbReference type="Pfam" id="PF14322"/>
    </source>
</evidence>
<evidence type="ECO:0000256" key="5">
    <source>
        <dbReference type="ARBA" id="ARBA00023237"/>
    </source>
</evidence>
<dbReference type="InterPro" id="IPR012944">
    <property type="entry name" value="SusD_RagB_dom"/>
</dbReference>
<accession>A0A1I1BN64</accession>
<sequence length="504" mass="56172">MKTHIKNKLQAIFTGTLLLFSASCSDFLGETDPSNITADSYYQTAEHAQAAITAVYSNLKDIRGGSYGGGPWLMAEFATGLADSDLGQADNSNIIRNLNNNSDNAYGLAHWRSNYEGIANANLAIAKIPGIQMNEELKKKYLGEAKFLRAHYYYQLVRLFGKVPLILDPIDLASKDLYPTQASEEEVYTQIVKDLIEAEGAGLPAKDPAGKVTSGAVKTLLSSVYLTMAGYPLQKGATHYKLAADKSKEVIDNAVTYGYSLFPSYDDLHNPAKKNIGENIFMVQYKTLTAPSNWQPLIIPYNMNISAYSDQTGAIYANLDFIKSYETGDKRIEEKAFYFTEYTLKTDRSKKVNLGGYFLYKHFDIQANLLSASADLNWSLYRYAELLLIYSEASNEVSGPTALGYEGLNAIRSRAGLTAHTGLSQSEFREAVWREKWHELSYEAVTWFDMVRVRKGFNVSNGTFDDFVGHQFAYGPTLTARELLFPIPTSEVRNNTNLIQNPGY</sequence>
<dbReference type="GO" id="GO:0009279">
    <property type="term" value="C:cell outer membrane"/>
    <property type="evidence" value="ECO:0007669"/>
    <property type="project" value="UniProtKB-SubCell"/>
</dbReference>
<evidence type="ECO:0000256" key="4">
    <source>
        <dbReference type="ARBA" id="ARBA00023136"/>
    </source>
</evidence>
<dbReference type="OrthoDB" id="691907at2"/>
<dbReference type="Pfam" id="PF07980">
    <property type="entry name" value="SusD_RagB"/>
    <property type="match status" value="1"/>
</dbReference>
<feature type="domain" description="SusD-like N-terminal" evidence="7">
    <location>
        <begin position="46"/>
        <end position="226"/>
    </location>
</feature>
<dbReference type="Gene3D" id="1.25.40.390">
    <property type="match status" value="1"/>
</dbReference>
<dbReference type="Proteomes" id="UP000198790">
    <property type="component" value="Unassembled WGS sequence"/>
</dbReference>
<evidence type="ECO:0000256" key="1">
    <source>
        <dbReference type="ARBA" id="ARBA00004442"/>
    </source>
</evidence>
<name>A0A1I1BN64_9BACT</name>
<comment type="similarity">
    <text evidence="2">Belongs to the SusD family.</text>
</comment>
<dbReference type="CDD" id="cd08977">
    <property type="entry name" value="SusD"/>
    <property type="match status" value="1"/>
</dbReference>
<dbReference type="RefSeq" id="WP_092899326.1">
    <property type="nucleotide sequence ID" value="NZ_FOKK01000014.1"/>
</dbReference>
<evidence type="ECO:0000256" key="2">
    <source>
        <dbReference type="ARBA" id="ARBA00006275"/>
    </source>
</evidence>
<evidence type="ECO:0000259" key="6">
    <source>
        <dbReference type="Pfam" id="PF07980"/>
    </source>
</evidence>
<dbReference type="EMBL" id="FOKK01000014">
    <property type="protein sequence ID" value="SFB49793.1"/>
    <property type="molecule type" value="Genomic_DNA"/>
</dbReference>
<feature type="domain" description="RagB/SusD" evidence="6">
    <location>
        <begin position="337"/>
        <end position="504"/>
    </location>
</feature>
<keyword evidence="5" id="KW-0998">Cell outer membrane</keyword>
<organism evidence="8 9">
    <name type="scientific">Algoriphagus aquimarinus</name>
    <dbReference type="NCBI Taxonomy" id="237018"/>
    <lineage>
        <taxon>Bacteria</taxon>
        <taxon>Pseudomonadati</taxon>
        <taxon>Bacteroidota</taxon>
        <taxon>Cytophagia</taxon>
        <taxon>Cytophagales</taxon>
        <taxon>Cyclobacteriaceae</taxon>
        <taxon>Algoriphagus</taxon>
    </lineage>
</organism>
<evidence type="ECO:0000313" key="8">
    <source>
        <dbReference type="EMBL" id="SFB49793.1"/>
    </source>
</evidence>
<proteinExistence type="inferred from homology"/>
<gene>
    <name evidence="8" type="ORF">SAMN04489723_1143</name>
</gene>
<dbReference type="PROSITE" id="PS51257">
    <property type="entry name" value="PROKAR_LIPOPROTEIN"/>
    <property type="match status" value="1"/>
</dbReference>
<dbReference type="InterPro" id="IPR011990">
    <property type="entry name" value="TPR-like_helical_dom_sf"/>
</dbReference>
<evidence type="ECO:0000256" key="3">
    <source>
        <dbReference type="ARBA" id="ARBA00022729"/>
    </source>
</evidence>
<dbReference type="AlphaFoldDB" id="A0A1I1BN64"/>
<comment type="subcellular location">
    <subcellularLocation>
        <location evidence="1">Cell outer membrane</location>
    </subcellularLocation>
</comment>
<evidence type="ECO:0000313" key="9">
    <source>
        <dbReference type="Proteomes" id="UP000198790"/>
    </source>
</evidence>
<keyword evidence="4" id="KW-0472">Membrane</keyword>
<dbReference type="SUPFAM" id="SSF48452">
    <property type="entry name" value="TPR-like"/>
    <property type="match status" value="1"/>
</dbReference>
<dbReference type="STRING" id="237018.SAMN04489723_1143"/>
<keyword evidence="9" id="KW-1185">Reference proteome</keyword>
<dbReference type="InterPro" id="IPR033985">
    <property type="entry name" value="SusD-like_N"/>
</dbReference>
<dbReference type="Pfam" id="PF14322">
    <property type="entry name" value="SusD-like_3"/>
    <property type="match status" value="1"/>
</dbReference>